<dbReference type="Gene3D" id="2.60.40.4380">
    <property type="entry name" value="Translational regulator CsrA"/>
    <property type="match status" value="1"/>
</dbReference>
<proteinExistence type="inferred from homology"/>
<keyword evidence="2 5" id="KW-0678">Repressor</keyword>
<organism evidence="6 7">
    <name type="scientific">Cohnella nanjingensis</name>
    <dbReference type="NCBI Taxonomy" id="1387779"/>
    <lineage>
        <taxon>Bacteria</taxon>
        <taxon>Bacillati</taxon>
        <taxon>Bacillota</taxon>
        <taxon>Bacilli</taxon>
        <taxon>Bacillales</taxon>
        <taxon>Paenibacillaceae</taxon>
        <taxon>Cohnella</taxon>
    </lineage>
</organism>
<dbReference type="AlphaFoldDB" id="A0A7X0RQC2"/>
<dbReference type="PANTHER" id="PTHR34984:SF1">
    <property type="entry name" value="CARBON STORAGE REGULATOR"/>
    <property type="match status" value="1"/>
</dbReference>
<evidence type="ECO:0000256" key="3">
    <source>
        <dbReference type="ARBA" id="ARBA00022845"/>
    </source>
</evidence>
<evidence type="ECO:0000256" key="1">
    <source>
        <dbReference type="ARBA" id="ARBA00022490"/>
    </source>
</evidence>
<dbReference type="Proteomes" id="UP000547209">
    <property type="component" value="Unassembled WGS sequence"/>
</dbReference>
<protein>
    <recommendedName>
        <fullName evidence="5">Translational regulator CsrA</fullName>
    </recommendedName>
</protein>
<dbReference type="SUPFAM" id="SSF117130">
    <property type="entry name" value="CsrA-like"/>
    <property type="match status" value="1"/>
</dbReference>
<dbReference type="NCBIfam" id="TIGR00202">
    <property type="entry name" value="csrA"/>
    <property type="match status" value="1"/>
</dbReference>
<dbReference type="RefSeq" id="WP_185142997.1">
    <property type="nucleotide sequence ID" value="NZ_JACJVP010000021.1"/>
</dbReference>
<sequence>MLILSRKKGQSIVIGDNIEIFVVGTEGDQVKIGIAAPDQIKVYRKEVYESIKESNRQALASPGQLQTMKELAGQALDLLKKEE</sequence>
<dbReference type="GO" id="GO:0044781">
    <property type="term" value="P:bacterial-type flagellum organization"/>
    <property type="evidence" value="ECO:0007669"/>
    <property type="project" value="UniProtKB-KW"/>
</dbReference>
<gene>
    <name evidence="5 6" type="primary">csrA</name>
    <name evidence="6" type="ORF">H7C19_12580</name>
</gene>
<comment type="caution">
    <text evidence="6">The sequence shown here is derived from an EMBL/GenBank/DDBJ whole genome shotgun (WGS) entry which is preliminary data.</text>
</comment>
<comment type="subunit">
    <text evidence="5">Homodimer; the beta-strands of each monomer intercalate to form a hydrophobic core, while the alpha-helices form wings that extend away from the core.</text>
</comment>
<evidence type="ECO:0000313" key="7">
    <source>
        <dbReference type="Proteomes" id="UP000547209"/>
    </source>
</evidence>
<name>A0A7X0RQC2_9BACL</name>
<keyword evidence="3 5" id="KW-0810">Translation regulation</keyword>
<dbReference type="GO" id="GO:1902208">
    <property type="term" value="P:regulation of bacterial-type flagellum assembly"/>
    <property type="evidence" value="ECO:0007669"/>
    <property type="project" value="UniProtKB-UniRule"/>
</dbReference>
<reference evidence="6 7" key="1">
    <citation type="submission" date="2020-08" db="EMBL/GenBank/DDBJ databases">
        <title>Cohnella phylogeny.</title>
        <authorList>
            <person name="Dunlap C."/>
        </authorList>
    </citation>
    <scope>NUCLEOTIDE SEQUENCE [LARGE SCALE GENOMIC DNA]</scope>
    <source>
        <strain evidence="6 7">DSM 28246</strain>
    </source>
</reference>
<dbReference type="PANTHER" id="PTHR34984">
    <property type="entry name" value="CARBON STORAGE REGULATOR"/>
    <property type="match status" value="1"/>
</dbReference>
<dbReference type="NCBIfam" id="NF002469">
    <property type="entry name" value="PRK01712.1"/>
    <property type="match status" value="1"/>
</dbReference>
<dbReference type="GO" id="GO:0048027">
    <property type="term" value="F:mRNA 5'-UTR binding"/>
    <property type="evidence" value="ECO:0007669"/>
    <property type="project" value="UniProtKB-UniRule"/>
</dbReference>
<dbReference type="InterPro" id="IPR036107">
    <property type="entry name" value="CsrA_sf"/>
</dbReference>
<dbReference type="GO" id="GO:0006109">
    <property type="term" value="P:regulation of carbohydrate metabolic process"/>
    <property type="evidence" value="ECO:0007669"/>
    <property type="project" value="InterPro"/>
</dbReference>
<comment type="similarity">
    <text evidence="5">Belongs to the CsrA/RsmA family.</text>
</comment>
<accession>A0A7X0RQC2</accession>
<evidence type="ECO:0000256" key="2">
    <source>
        <dbReference type="ARBA" id="ARBA00022491"/>
    </source>
</evidence>
<keyword evidence="1 5" id="KW-0963">Cytoplasm</keyword>
<dbReference type="HAMAP" id="MF_00167">
    <property type="entry name" value="CsrA"/>
    <property type="match status" value="1"/>
</dbReference>
<dbReference type="InterPro" id="IPR003751">
    <property type="entry name" value="CsrA"/>
</dbReference>
<evidence type="ECO:0000313" key="6">
    <source>
        <dbReference type="EMBL" id="MBB6671518.1"/>
    </source>
</evidence>
<dbReference type="GO" id="GO:0005829">
    <property type="term" value="C:cytosol"/>
    <property type="evidence" value="ECO:0007669"/>
    <property type="project" value="TreeGrafter"/>
</dbReference>
<evidence type="ECO:0000256" key="5">
    <source>
        <dbReference type="HAMAP-Rule" id="MF_00167"/>
    </source>
</evidence>
<dbReference type="Pfam" id="PF02599">
    <property type="entry name" value="CsrA"/>
    <property type="match status" value="1"/>
</dbReference>
<dbReference type="GO" id="GO:0045947">
    <property type="term" value="P:negative regulation of translational initiation"/>
    <property type="evidence" value="ECO:0007669"/>
    <property type="project" value="UniProtKB-UniRule"/>
</dbReference>
<dbReference type="EMBL" id="JACJVP010000021">
    <property type="protein sequence ID" value="MBB6671518.1"/>
    <property type="molecule type" value="Genomic_DNA"/>
</dbReference>
<comment type="subcellular location">
    <subcellularLocation>
        <location evidence="5">Cytoplasm</location>
    </subcellularLocation>
</comment>
<keyword evidence="5" id="KW-1005">Bacterial flagellum biogenesis</keyword>
<comment type="function">
    <text evidence="5">A translational regulator that binds mRNA to regulate translation initiation and/or mRNA stability. Usually binds in the 5'-UTR at or near the Shine-Dalgarno sequence preventing ribosome-binding, thus repressing translation. Its main target seems to be the major flagellin gene, while its function is anatagonized by FliW.</text>
</comment>
<evidence type="ECO:0000256" key="4">
    <source>
        <dbReference type="ARBA" id="ARBA00022884"/>
    </source>
</evidence>
<keyword evidence="4 5" id="KW-0694">RNA-binding</keyword>
<dbReference type="FunFam" id="2.60.40.4380:FF:000002">
    <property type="entry name" value="Translational regulator CsrA"/>
    <property type="match status" value="1"/>
</dbReference>
<keyword evidence="7" id="KW-1185">Reference proteome</keyword>
<dbReference type="GO" id="GO:0006402">
    <property type="term" value="P:mRNA catabolic process"/>
    <property type="evidence" value="ECO:0007669"/>
    <property type="project" value="InterPro"/>
</dbReference>